<dbReference type="InterPro" id="IPR020841">
    <property type="entry name" value="PKS_Beta-ketoAc_synthase_dom"/>
</dbReference>
<dbReference type="InterPro" id="IPR013968">
    <property type="entry name" value="PKS_KR"/>
</dbReference>
<dbReference type="CDD" id="cd00833">
    <property type="entry name" value="PKS"/>
    <property type="match status" value="1"/>
</dbReference>
<dbReference type="InterPro" id="IPR036291">
    <property type="entry name" value="NAD(P)-bd_dom_sf"/>
</dbReference>
<dbReference type="RefSeq" id="WP_126072803.1">
    <property type="nucleotide sequence ID" value="NZ_CP051166.1"/>
</dbReference>
<keyword evidence="4" id="KW-0276">Fatty acid metabolism</keyword>
<dbReference type="Pfam" id="PF00698">
    <property type="entry name" value="Acyl_transf_1"/>
    <property type="match status" value="1"/>
</dbReference>
<dbReference type="SUPFAM" id="SSF52151">
    <property type="entry name" value="FabD/lysophospholipase-like"/>
    <property type="match status" value="1"/>
</dbReference>
<dbReference type="Gene3D" id="3.40.47.10">
    <property type="match status" value="1"/>
</dbReference>
<feature type="domain" description="Carrier" evidence="7">
    <location>
        <begin position="1391"/>
        <end position="1466"/>
    </location>
</feature>
<evidence type="ECO:0000256" key="2">
    <source>
        <dbReference type="ARBA" id="ARBA00022553"/>
    </source>
</evidence>
<dbReference type="SMART" id="SM00825">
    <property type="entry name" value="PKS_KS"/>
    <property type="match status" value="1"/>
</dbReference>
<dbReference type="PROSITE" id="PS50075">
    <property type="entry name" value="CARRIER"/>
    <property type="match status" value="1"/>
</dbReference>
<keyword evidence="6" id="KW-0511">Multifunctional enzyme</keyword>
<evidence type="ECO:0000313" key="10">
    <source>
        <dbReference type="Proteomes" id="UP000278085"/>
    </source>
</evidence>
<gene>
    <name evidence="9" type="ORF">EJB06_04565</name>
</gene>
<dbReference type="SUPFAM" id="SSF55048">
    <property type="entry name" value="Probable ACP-binding domain of malonyl-CoA ACP transacylase"/>
    <property type="match status" value="1"/>
</dbReference>
<dbReference type="InterPro" id="IPR009081">
    <property type="entry name" value="PP-bd_ACP"/>
</dbReference>
<protein>
    <submittedName>
        <fullName evidence="9">SDR family NAD(P)-dependent oxidoreductase</fullName>
    </submittedName>
</protein>
<dbReference type="Pfam" id="PF00109">
    <property type="entry name" value="ketoacyl-synt"/>
    <property type="match status" value="1"/>
</dbReference>
<dbReference type="SUPFAM" id="SSF53901">
    <property type="entry name" value="Thiolase-like"/>
    <property type="match status" value="1"/>
</dbReference>
<dbReference type="Pfam" id="PF08659">
    <property type="entry name" value="KR"/>
    <property type="match status" value="1"/>
</dbReference>
<dbReference type="InterPro" id="IPR050091">
    <property type="entry name" value="PKS_NRPS_Biosynth_Enz"/>
</dbReference>
<dbReference type="SMART" id="SM00827">
    <property type="entry name" value="PKS_AT"/>
    <property type="match status" value="1"/>
</dbReference>
<dbReference type="GO" id="GO:0031177">
    <property type="term" value="F:phosphopantetheine binding"/>
    <property type="evidence" value="ECO:0007669"/>
    <property type="project" value="InterPro"/>
</dbReference>
<name>A0A430HSC3_9BURK</name>
<dbReference type="Gene3D" id="3.30.70.250">
    <property type="entry name" value="Malonyl-CoA ACP transacylase, ACP-binding"/>
    <property type="match status" value="1"/>
</dbReference>
<dbReference type="Pfam" id="PF00550">
    <property type="entry name" value="PP-binding"/>
    <property type="match status" value="1"/>
</dbReference>
<comment type="caution">
    <text evidence="9">The sequence shown here is derived from an EMBL/GenBank/DDBJ whole genome shotgun (WGS) entry which is preliminary data.</text>
</comment>
<evidence type="ECO:0000256" key="4">
    <source>
        <dbReference type="ARBA" id="ARBA00022832"/>
    </source>
</evidence>
<dbReference type="OrthoDB" id="9778690at2"/>
<keyword evidence="1" id="KW-0596">Phosphopantetheine</keyword>
<dbReference type="CDD" id="cd08953">
    <property type="entry name" value="KR_2_SDR_x"/>
    <property type="match status" value="1"/>
</dbReference>
<dbReference type="Gene3D" id="3.40.366.10">
    <property type="entry name" value="Malonyl-Coenzyme A Acyl Carrier Protein, domain 2"/>
    <property type="match status" value="1"/>
</dbReference>
<dbReference type="InterPro" id="IPR016039">
    <property type="entry name" value="Thiolase-like"/>
</dbReference>
<dbReference type="SMART" id="SM00823">
    <property type="entry name" value="PKS_PP"/>
    <property type="match status" value="1"/>
</dbReference>
<dbReference type="InterPro" id="IPR018201">
    <property type="entry name" value="Ketoacyl_synth_AS"/>
</dbReference>
<evidence type="ECO:0000259" key="7">
    <source>
        <dbReference type="PROSITE" id="PS50075"/>
    </source>
</evidence>
<evidence type="ECO:0000313" key="9">
    <source>
        <dbReference type="EMBL" id="RSZ60392.1"/>
    </source>
</evidence>
<reference evidence="9 10" key="1">
    <citation type="submission" date="2018-12" db="EMBL/GenBank/DDBJ databases">
        <authorList>
            <person name="Yang E."/>
        </authorList>
    </citation>
    <scope>NUCLEOTIDE SEQUENCE [LARGE SCALE GENOMIC DNA]</scope>
    <source>
        <strain evidence="9 10">SOD</strain>
    </source>
</reference>
<dbReference type="PROSITE" id="PS00012">
    <property type="entry name" value="PHOSPHOPANTETHEINE"/>
    <property type="match status" value="1"/>
</dbReference>
<dbReference type="Pfam" id="PF02801">
    <property type="entry name" value="Ketoacyl-synt_C"/>
    <property type="match status" value="1"/>
</dbReference>
<keyword evidence="10" id="KW-1185">Reference proteome</keyword>
<keyword evidence="5" id="KW-0443">Lipid metabolism</keyword>
<dbReference type="EMBL" id="RXLQ01000002">
    <property type="protein sequence ID" value="RSZ60392.1"/>
    <property type="molecule type" value="Genomic_DNA"/>
</dbReference>
<dbReference type="PROSITE" id="PS00606">
    <property type="entry name" value="KS3_1"/>
    <property type="match status" value="1"/>
</dbReference>
<dbReference type="GO" id="GO:0004312">
    <property type="term" value="F:fatty acid synthase activity"/>
    <property type="evidence" value="ECO:0007669"/>
    <property type="project" value="TreeGrafter"/>
</dbReference>
<evidence type="ECO:0000256" key="1">
    <source>
        <dbReference type="ARBA" id="ARBA00022450"/>
    </source>
</evidence>
<dbReference type="Proteomes" id="UP000278085">
    <property type="component" value="Unassembled WGS sequence"/>
</dbReference>
<dbReference type="PANTHER" id="PTHR43775:SF51">
    <property type="entry name" value="INACTIVE PHENOLPHTHIOCEROL SYNTHESIS POLYKETIDE SYNTHASE TYPE I PKS1-RELATED"/>
    <property type="match status" value="1"/>
</dbReference>
<dbReference type="Gene3D" id="3.30.70.3290">
    <property type="match status" value="1"/>
</dbReference>
<dbReference type="InterPro" id="IPR057326">
    <property type="entry name" value="KR_dom"/>
</dbReference>
<dbReference type="PANTHER" id="PTHR43775">
    <property type="entry name" value="FATTY ACID SYNTHASE"/>
    <property type="match status" value="1"/>
</dbReference>
<dbReference type="InterPro" id="IPR014043">
    <property type="entry name" value="Acyl_transferase_dom"/>
</dbReference>
<dbReference type="InterPro" id="IPR036736">
    <property type="entry name" value="ACP-like_sf"/>
</dbReference>
<dbReference type="InterPro" id="IPR016035">
    <property type="entry name" value="Acyl_Trfase/lysoPLipase"/>
</dbReference>
<dbReference type="InterPro" id="IPR006162">
    <property type="entry name" value="Ppantetheine_attach_site"/>
</dbReference>
<dbReference type="SUPFAM" id="SSF47336">
    <property type="entry name" value="ACP-like"/>
    <property type="match status" value="1"/>
</dbReference>
<dbReference type="SMART" id="SM00822">
    <property type="entry name" value="PKS_KR"/>
    <property type="match status" value="1"/>
</dbReference>
<keyword evidence="2" id="KW-0597">Phosphoprotein</keyword>
<dbReference type="InterPro" id="IPR032821">
    <property type="entry name" value="PKS_assoc"/>
</dbReference>
<evidence type="ECO:0000256" key="3">
    <source>
        <dbReference type="ARBA" id="ARBA00022679"/>
    </source>
</evidence>
<evidence type="ECO:0000259" key="8">
    <source>
        <dbReference type="PROSITE" id="PS52004"/>
    </source>
</evidence>
<evidence type="ECO:0000256" key="5">
    <source>
        <dbReference type="ARBA" id="ARBA00023098"/>
    </source>
</evidence>
<dbReference type="InterPro" id="IPR014031">
    <property type="entry name" value="Ketoacyl_synth_C"/>
</dbReference>
<evidence type="ECO:0000256" key="6">
    <source>
        <dbReference type="ARBA" id="ARBA00023268"/>
    </source>
</evidence>
<feature type="domain" description="Ketosynthase family 3 (KS3)" evidence="8">
    <location>
        <begin position="12"/>
        <end position="441"/>
    </location>
</feature>
<dbReference type="PROSITE" id="PS52004">
    <property type="entry name" value="KS3_2"/>
    <property type="match status" value="1"/>
</dbReference>
<dbReference type="InterPro" id="IPR001227">
    <property type="entry name" value="Ac_transferase_dom_sf"/>
</dbReference>
<organism evidence="9 10">
    <name type="scientific">Massilia atriviolacea</name>
    <dbReference type="NCBI Taxonomy" id="2495579"/>
    <lineage>
        <taxon>Bacteria</taxon>
        <taxon>Pseudomonadati</taxon>
        <taxon>Pseudomonadota</taxon>
        <taxon>Betaproteobacteria</taxon>
        <taxon>Burkholderiales</taxon>
        <taxon>Oxalobacteraceae</taxon>
        <taxon>Telluria group</taxon>
        <taxon>Massilia</taxon>
    </lineage>
</organism>
<accession>A0A430HSC3</accession>
<dbReference type="GO" id="GO:0006633">
    <property type="term" value="P:fatty acid biosynthetic process"/>
    <property type="evidence" value="ECO:0007669"/>
    <property type="project" value="InterPro"/>
</dbReference>
<dbReference type="InterPro" id="IPR016036">
    <property type="entry name" value="Malonyl_transacylase_ACP-bd"/>
</dbReference>
<dbReference type="InterPro" id="IPR049490">
    <property type="entry name" value="C883_1060-like_KR_N"/>
</dbReference>
<dbReference type="Pfam" id="PF16197">
    <property type="entry name" value="KAsynt_C_assoc"/>
    <property type="match status" value="1"/>
</dbReference>
<dbReference type="InterPro" id="IPR020806">
    <property type="entry name" value="PKS_PP-bd"/>
</dbReference>
<dbReference type="SUPFAM" id="SSF51735">
    <property type="entry name" value="NAD(P)-binding Rossmann-fold domains"/>
    <property type="match status" value="2"/>
</dbReference>
<sequence length="1483" mass="155617">MQHQHDDHEATGLEIAIVGMAARVPGAADIGAFWNNIREGVESVVHYTDAQLRERGVAQALIDDPHYVKAGVPFDGADLFDAGLFGYTPRDAELLDPQHRIFLECAFEALEHAGYAGQRGAAPVGVYAGSGASVYLMRQLLPHVDLEQGGVAELLGLMGGNLPDSLCTRVAYKLDLRGPAVTVQTACSTSLMAVHAACQALLNHECDMALAGGVSLNLLQNGGYRHQAGAILSPDGHCRAFDASAAGTVQGSGAGIVVLKRLDEALRDGDTIHAVIKGSAANNDGADKVGFSAPSIGGQAAVIRAAQLMAGVGPESIGYVEAHGTGTTLGDPIEIAALTQAFQAGAQGTGYCAIGSVKTNVGHLDAAAGVTGLIKAVLALKHRTLPPSLNFERPNPQIDFANSPFYVNTVARPWDAGAARRRAGVSSFGIGGTNVHVVLEEAPQNSVADAGGTGVHALPLSARSATALQAMAERLAAHLEEHPTLALGDVAHTLRAGRKRFAHRAVALVRDRAEAIGALRHQQAHTLYRGEAMSERPSVAFLFPGQGAQHVDMGRALYERESDFRATVDHCCALLAPHLGLDLRTLLFPAPAGRADAADRLAQTAITQPALFVIEYALAQWWMRQGVEPDALLGHSIGEYVAACLAGVFTLEDALAVVVARGRLLQAMVPGAMLAVGMSEQAVRARADAGCDLAAVNGAELCVLAGPPAAIAQAERELAALGVALRRLRVSHAFHSAAVEPMLNEFAALLKRTTLSAPRLAFVSNLSGTWISAQEACDPGYWVRHVRGTVRFADGVHALFAKADRVLLEVGPGDALSTLARRHPQGAARPVLATQCHPDRAVDNAVQPQRCLAQLWVAGIEAGAAQAGRRVPLPAYPFERRSYWIERPAAGAMPPPSAKRRGDLSGWCYVPAWERSQVPAPATSARGVLLLMGDGGRLDDRLLTQLHAHERRVVQVERGAAFARRAAHHYVVRPADREDMEQLLRSVGTDLGPVSHVCHAWSIAADPGDALEAGFYSLLALVQALEAAGEAALAITVVASGLEDVTGTEPLCPEKATLHGLCQVIPQEYPQIACRLLDVLAPDGDEHRLARQIAAEIEAGAGEPLVAYRGTHRWIRKFVHAPDVAAGPARLRRQGVYLITGGLGGVGLALARHLAGQWQARLVLLGRRAAPAQAVAGLEALGAEVLVLQADVADAAQMRDAVAAARKRFGALNGIVHAAGVAGGGMIAAHSRASVEQVFAAKVHGTQALLAASAGVPLDFVAFCSSLASLAGGLGKSAYAAANAYLDAAAASANRAGGGMVVSIGWDGWREVGMAAGMRMPDDVGIAPEQGAQLFERIVQGSNQAHVLVSSIDLERRLGSSGDELLALIEAPAPVERRTEARPQLPTPFVAPDGDIEESLARLWSGFLGIAPVGRQDNLFELGADSLLAVQLLARVRQEYGVEIHPAAFFKTPTVAALALLVEDRLIEQIELADADSHSTATP</sequence>
<dbReference type="InterPro" id="IPR014030">
    <property type="entry name" value="Ketoacyl_synth_N"/>
</dbReference>
<keyword evidence="3" id="KW-0808">Transferase</keyword>
<dbReference type="Pfam" id="PF21394">
    <property type="entry name" value="Beta-ketacyl_N"/>
    <property type="match status" value="1"/>
</dbReference>
<dbReference type="Gene3D" id="3.40.50.720">
    <property type="entry name" value="NAD(P)-binding Rossmann-like Domain"/>
    <property type="match status" value="1"/>
</dbReference>
<dbReference type="GO" id="GO:0004315">
    <property type="term" value="F:3-oxoacyl-[acyl-carrier-protein] synthase activity"/>
    <property type="evidence" value="ECO:0007669"/>
    <property type="project" value="InterPro"/>
</dbReference>
<dbReference type="Gene3D" id="1.10.1200.10">
    <property type="entry name" value="ACP-like"/>
    <property type="match status" value="1"/>
</dbReference>
<proteinExistence type="predicted"/>
<dbReference type="FunFam" id="3.40.47.10:FF:000042">
    <property type="entry name" value="Polyketide synthase Pks13"/>
    <property type="match status" value="1"/>
</dbReference>